<organism evidence="1 2">
    <name type="scientific">Levilactobacillus koreensis</name>
    <dbReference type="NCBI Taxonomy" id="637971"/>
    <lineage>
        <taxon>Bacteria</taxon>
        <taxon>Bacillati</taxon>
        <taxon>Bacillota</taxon>
        <taxon>Bacilli</taxon>
        <taxon>Lactobacillales</taxon>
        <taxon>Lactobacillaceae</taxon>
        <taxon>Levilactobacillus</taxon>
    </lineage>
</organism>
<proteinExistence type="predicted"/>
<evidence type="ECO:0000313" key="2">
    <source>
        <dbReference type="Proteomes" id="UP000036000"/>
    </source>
</evidence>
<protein>
    <submittedName>
        <fullName evidence="1">Uncharacterized protein</fullName>
    </submittedName>
</protein>
<reference evidence="1 2" key="1">
    <citation type="submission" date="2015-07" db="EMBL/GenBank/DDBJ databases">
        <title>Lactobacillus korensis/26-25/ whole genome sequencing.</title>
        <authorList>
            <person name="Kim M.K."/>
            <person name="Im W.-T."/>
            <person name="Srinivasan S."/>
            <person name="Lee J.-J."/>
        </authorList>
    </citation>
    <scope>NUCLEOTIDE SEQUENCE [LARGE SCALE GENOMIC DNA]</scope>
    <source>
        <strain evidence="1 2">26-25</strain>
    </source>
</reference>
<dbReference type="EMBL" id="CP012033">
    <property type="protein sequence ID" value="AKP64021.1"/>
    <property type="molecule type" value="Genomic_DNA"/>
</dbReference>
<sequence length="97" mass="10948">MCFLSLAVGRDFTRWDPPESCGAVFRLSFGVRVLRPRKTLGRGCVPANRLLRRHWGMPVVGGKLALNFQFVIIGDFAGLDWLCPWQELIRISGFKLG</sequence>
<name>A0AAC9EQX2_9LACO</name>
<accession>A0AAC9EQX2</accession>
<keyword evidence="2" id="KW-1185">Reference proteome</keyword>
<dbReference type="AlphaFoldDB" id="A0AAC9EQX2"/>
<dbReference type="KEGG" id="lko:ABN16_02770"/>
<evidence type="ECO:0000313" key="1">
    <source>
        <dbReference type="EMBL" id="AKP64021.1"/>
    </source>
</evidence>
<dbReference type="Proteomes" id="UP000036000">
    <property type="component" value="Chromosome"/>
</dbReference>
<gene>
    <name evidence="1" type="ORF">ABN16_02770</name>
</gene>